<dbReference type="SUPFAM" id="SSF54427">
    <property type="entry name" value="NTF2-like"/>
    <property type="match status" value="1"/>
</dbReference>
<dbReference type="InterPro" id="IPR037401">
    <property type="entry name" value="SnoaL-like"/>
</dbReference>
<comment type="caution">
    <text evidence="2">The sequence shown here is derived from an EMBL/GenBank/DDBJ whole genome shotgun (WGS) entry which is preliminary data.</text>
</comment>
<gene>
    <name evidence="2" type="ORF">LQ564_19720</name>
</gene>
<feature type="domain" description="SnoaL-like" evidence="1">
    <location>
        <begin position="14"/>
        <end position="123"/>
    </location>
</feature>
<dbReference type="Pfam" id="PF12680">
    <property type="entry name" value="SnoaL_2"/>
    <property type="match status" value="1"/>
</dbReference>
<organism evidence="2 3">
    <name type="scientific">Massilia phyllostachyos</name>
    <dbReference type="NCBI Taxonomy" id="2898585"/>
    <lineage>
        <taxon>Bacteria</taxon>
        <taxon>Pseudomonadati</taxon>
        <taxon>Pseudomonadota</taxon>
        <taxon>Betaproteobacteria</taxon>
        <taxon>Burkholderiales</taxon>
        <taxon>Oxalobacteraceae</taxon>
        <taxon>Telluria group</taxon>
        <taxon>Massilia</taxon>
    </lineage>
</organism>
<keyword evidence="3" id="KW-1185">Reference proteome</keyword>
<dbReference type="Gene3D" id="3.10.450.50">
    <property type="match status" value="1"/>
</dbReference>
<dbReference type="RefSeq" id="WP_231059821.1">
    <property type="nucleotide sequence ID" value="NZ_JAJNOC010000007.1"/>
</dbReference>
<dbReference type="EMBL" id="JAJNOC010000007">
    <property type="protein sequence ID" value="MCD2518535.1"/>
    <property type="molecule type" value="Genomic_DNA"/>
</dbReference>
<name>A0ABS8Q9V6_9BURK</name>
<sequence>MAHRSPQELVEDDIAAYNAFDIAGMAALLADDIRFEHHSGDALTAEADGLAAFRQLAEASKALFSRREQRVTAWTLGADAVTVAIDYSGTLARDIPGGPAAGAVIALEGCSDFAFAHGKIVRITDRS</sequence>
<evidence type="ECO:0000259" key="1">
    <source>
        <dbReference type="Pfam" id="PF12680"/>
    </source>
</evidence>
<accession>A0ABS8Q9V6</accession>
<dbReference type="InterPro" id="IPR032710">
    <property type="entry name" value="NTF2-like_dom_sf"/>
</dbReference>
<dbReference type="Proteomes" id="UP001179361">
    <property type="component" value="Unassembled WGS sequence"/>
</dbReference>
<protein>
    <submittedName>
        <fullName evidence="2">Nuclear transport factor 2 family protein</fullName>
    </submittedName>
</protein>
<evidence type="ECO:0000313" key="3">
    <source>
        <dbReference type="Proteomes" id="UP001179361"/>
    </source>
</evidence>
<reference evidence="2" key="1">
    <citation type="submission" date="2021-11" db="EMBL/GenBank/DDBJ databases">
        <title>The complete genome of Massilia sp sp. G4R7.</title>
        <authorList>
            <person name="Liu L."/>
            <person name="Yue J."/>
            <person name="Yuan J."/>
            <person name="Yang F."/>
            <person name="Li L."/>
        </authorList>
    </citation>
    <scope>NUCLEOTIDE SEQUENCE</scope>
    <source>
        <strain evidence="2">G4R7</strain>
    </source>
</reference>
<proteinExistence type="predicted"/>
<evidence type="ECO:0000313" key="2">
    <source>
        <dbReference type="EMBL" id="MCD2518535.1"/>
    </source>
</evidence>